<sequence length="309" mass="35794">MFFRTKTFFLAQFLLSFLGLGLLHTLYASENDILEISDVLTHQTEVNRVLLVSVPDSLSVLDQEDFLALNLDTVVVTLSDSTPKKVSSLDSEDQEFPILSGENRLRGFNFDIPFFFLSENSQNFIYPITILAKNSVLILEKADIFIILDARQSFDSKNCTVVSLLQKNPFDLKLFGNLLYSIVLEKNTTSWFHIIQDQGFFTHSYLNIAKVERLKFLPKFKEELTVADWKQKNESFALWQTWGRVCNFIDRLPWKLRSDEIVLAKEFQSKSLTTKIEIPLSVSTNDESIRFQNLFFQFDNFFYQNPVVG</sequence>
<dbReference type="RefSeq" id="WP_243816117.1">
    <property type="nucleotide sequence ID" value="NZ_CP091958.1"/>
</dbReference>
<organism evidence="1 2">
    <name type="scientific">Leptospira noguchii</name>
    <dbReference type="NCBI Taxonomy" id="28182"/>
    <lineage>
        <taxon>Bacteria</taxon>
        <taxon>Pseudomonadati</taxon>
        <taxon>Spirochaetota</taxon>
        <taxon>Spirochaetia</taxon>
        <taxon>Leptospirales</taxon>
        <taxon>Leptospiraceae</taxon>
        <taxon>Leptospira</taxon>
    </lineage>
</organism>
<reference evidence="1" key="1">
    <citation type="submission" date="2022-02" db="EMBL/GenBank/DDBJ databases">
        <title>The genetically variable rfb locus in Leptospira is a mobile cassette and a molecular signature of serovar identity.</title>
        <authorList>
            <person name="Nieves C."/>
            <person name="Vincent A.T."/>
            <person name="Zarantonelli L."/>
            <person name="Picardeau M."/>
            <person name="Veyrier F.J."/>
            <person name="Buschiazzo A."/>
        </authorList>
    </citation>
    <scope>NUCLEOTIDE SEQUENCE</scope>
    <source>
        <strain evidence="1">IP1512017</strain>
    </source>
</reference>
<accession>A0AAE9GJM6</accession>
<protein>
    <submittedName>
        <fullName evidence="1">Uncharacterized protein</fullName>
    </submittedName>
</protein>
<proteinExistence type="predicted"/>
<dbReference type="EMBL" id="CP091958">
    <property type="protein sequence ID" value="UOG58584.1"/>
    <property type="molecule type" value="Genomic_DNA"/>
</dbReference>
<evidence type="ECO:0000313" key="2">
    <source>
        <dbReference type="Proteomes" id="UP000829829"/>
    </source>
</evidence>
<evidence type="ECO:0000313" key="1">
    <source>
        <dbReference type="EMBL" id="UOG58584.1"/>
    </source>
</evidence>
<dbReference type="Proteomes" id="UP000829829">
    <property type="component" value="Chromosome 2"/>
</dbReference>
<gene>
    <name evidence="1" type="ORF">MAL03_19860</name>
</gene>
<dbReference type="AlphaFoldDB" id="A0AAE9GJM6"/>
<name>A0AAE9GJM6_9LEPT</name>